<dbReference type="EMBL" id="GIFC01011330">
    <property type="protein sequence ID" value="MXU93413.1"/>
    <property type="molecule type" value="Transcribed_RNA"/>
</dbReference>
<organism evidence="1">
    <name type="scientific">Ixodes ricinus</name>
    <name type="common">Common tick</name>
    <name type="synonym">Acarus ricinus</name>
    <dbReference type="NCBI Taxonomy" id="34613"/>
    <lineage>
        <taxon>Eukaryota</taxon>
        <taxon>Metazoa</taxon>
        <taxon>Ecdysozoa</taxon>
        <taxon>Arthropoda</taxon>
        <taxon>Chelicerata</taxon>
        <taxon>Arachnida</taxon>
        <taxon>Acari</taxon>
        <taxon>Parasitiformes</taxon>
        <taxon>Ixodida</taxon>
        <taxon>Ixodoidea</taxon>
        <taxon>Ixodidae</taxon>
        <taxon>Ixodinae</taxon>
        <taxon>Ixodes</taxon>
    </lineage>
</organism>
<evidence type="ECO:0000313" key="1">
    <source>
        <dbReference type="EMBL" id="MXU93413.1"/>
    </source>
</evidence>
<dbReference type="AlphaFoldDB" id="A0A6B0UUD9"/>
<sequence>MRRPHLKRHVAQTSLLSGLLCTSHCMRHPPTTAPLLVPVYPSKTKAMLRRSLVAPSGNFTYIDYINIPASAVQIEARTHPQGHFLLLAPIFSFVRFPTAVGQAAITSRANTRTPVQRRDVDPLGEGQAIPKQICSRLRRVHCRME</sequence>
<protein>
    <submittedName>
        <fullName evidence="1">Putative secreted protein</fullName>
    </submittedName>
</protein>
<proteinExistence type="predicted"/>
<name>A0A6B0UUD9_IXORI</name>
<accession>A0A6B0UUD9</accession>
<reference evidence="1" key="1">
    <citation type="submission" date="2019-12" db="EMBL/GenBank/DDBJ databases">
        <title>An insight into the sialome of adult female Ixodes ricinus ticks feeding for 6 days.</title>
        <authorList>
            <person name="Perner J."/>
            <person name="Ribeiro J.M.C."/>
        </authorList>
    </citation>
    <scope>NUCLEOTIDE SEQUENCE</scope>
    <source>
        <strain evidence="1">Semi-engorged</strain>
        <tissue evidence="1">Salivary glands</tissue>
    </source>
</reference>